<dbReference type="Proteomes" id="UP001291623">
    <property type="component" value="Unassembled WGS sequence"/>
</dbReference>
<protein>
    <submittedName>
        <fullName evidence="2">Uncharacterized protein</fullName>
    </submittedName>
</protein>
<evidence type="ECO:0000313" key="2">
    <source>
        <dbReference type="EMBL" id="KAK4356009.1"/>
    </source>
</evidence>
<organism evidence="2 3">
    <name type="scientific">Anisodus tanguticus</name>
    <dbReference type="NCBI Taxonomy" id="243964"/>
    <lineage>
        <taxon>Eukaryota</taxon>
        <taxon>Viridiplantae</taxon>
        <taxon>Streptophyta</taxon>
        <taxon>Embryophyta</taxon>
        <taxon>Tracheophyta</taxon>
        <taxon>Spermatophyta</taxon>
        <taxon>Magnoliopsida</taxon>
        <taxon>eudicotyledons</taxon>
        <taxon>Gunneridae</taxon>
        <taxon>Pentapetalae</taxon>
        <taxon>asterids</taxon>
        <taxon>lamiids</taxon>
        <taxon>Solanales</taxon>
        <taxon>Solanaceae</taxon>
        <taxon>Solanoideae</taxon>
        <taxon>Hyoscyameae</taxon>
        <taxon>Anisodus</taxon>
    </lineage>
</organism>
<accession>A0AAE1RP50</accession>
<name>A0AAE1RP50_9SOLA</name>
<comment type="caution">
    <text evidence="2">The sequence shown here is derived from an EMBL/GenBank/DDBJ whole genome shotgun (WGS) entry which is preliminary data.</text>
</comment>
<feature type="region of interest" description="Disordered" evidence="1">
    <location>
        <begin position="60"/>
        <end position="91"/>
    </location>
</feature>
<dbReference type="EMBL" id="JAVYJV010000013">
    <property type="protein sequence ID" value="KAK4356009.1"/>
    <property type="molecule type" value="Genomic_DNA"/>
</dbReference>
<dbReference type="AlphaFoldDB" id="A0AAE1RP50"/>
<keyword evidence="3" id="KW-1185">Reference proteome</keyword>
<evidence type="ECO:0000256" key="1">
    <source>
        <dbReference type="SAM" id="MobiDB-lite"/>
    </source>
</evidence>
<sequence length="111" mass="12712">MAKTHWTGVTKINLYKTVDELFRKKNEEGIERIKDRVSSVYLPLCGLRKRAVQSVKRLRNKIRRGAARPSRGQGPLRQSDPAGAIQSPGVQKLRNVEREEGVLLNHRKKEL</sequence>
<proteinExistence type="predicted"/>
<gene>
    <name evidence="2" type="ORF">RND71_024980</name>
</gene>
<reference evidence="2" key="1">
    <citation type="submission" date="2023-12" db="EMBL/GenBank/DDBJ databases">
        <title>Genome assembly of Anisodus tanguticus.</title>
        <authorList>
            <person name="Wang Y.-J."/>
        </authorList>
    </citation>
    <scope>NUCLEOTIDE SEQUENCE</scope>
    <source>
        <strain evidence="2">KB-2021</strain>
        <tissue evidence="2">Leaf</tissue>
    </source>
</reference>
<evidence type="ECO:0000313" key="3">
    <source>
        <dbReference type="Proteomes" id="UP001291623"/>
    </source>
</evidence>